<protein>
    <recommendedName>
        <fullName evidence="3">Phage protein</fullName>
    </recommendedName>
</protein>
<comment type="caution">
    <text evidence="1">The sequence shown here is derived from an EMBL/GenBank/DDBJ whole genome shotgun (WGS) entry which is preliminary data.</text>
</comment>
<proteinExistence type="predicted"/>
<gene>
    <name evidence="1" type="ORF">WX45_01253</name>
</gene>
<dbReference type="Proteomes" id="UP000077020">
    <property type="component" value="Unassembled WGS sequence"/>
</dbReference>
<name>A0ABX2TYY5_CLOLD</name>
<evidence type="ECO:0000313" key="2">
    <source>
        <dbReference type="Proteomes" id="UP000077020"/>
    </source>
</evidence>
<reference evidence="1 2" key="1">
    <citation type="journal article" date="2016" name="Biotechnol. Bioeng.">
        <title>Traits of selected Clostridium strains for syngas fermentation to ethanol.</title>
        <authorList>
            <person name="Martin M.E."/>
            <person name="Richter H."/>
            <person name="Saha S."/>
            <person name="Angenent L.T."/>
        </authorList>
    </citation>
    <scope>NUCLEOTIDE SEQUENCE [LARGE SCALE GENOMIC DNA]</scope>
    <source>
        <strain evidence="1 2">PETC</strain>
    </source>
</reference>
<evidence type="ECO:0008006" key="3">
    <source>
        <dbReference type="Google" id="ProtNLM"/>
    </source>
</evidence>
<accession>A0ABX2TYY5</accession>
<keyword evidence="2" id="KW-1185">Reference proteome</keyword>
<organism evidence="1 2">
    <name type="scientific">Clostridium ljungdahlii (strain ATCC 55383 / DSM 13528 / PETC)</name>
    <dbReference type="NCBI Taxonomy" id="748727"/>
    <lineage>
        <taxon>Bacteria</taxon>
        <taxon>Bacillati</taxon>
        <taxon>Bacillota</taxon>
        <taxon>Clostridia</taxon>
        <taxon>Eubacteriales</taxon>
        <taxon>Clostridiaceae</taxon>
        <taxon>Clostridium</taxon>
    </lineage>
</organism>
<sequence length="60" mass="7018">MVKSKIYPSYTNNYYYNEGDDFIKLVRTKSAYGGTPIYRHSITFDTPDEAAKYFEEECGE</sequence>
<dbReference type="RefSeq" id="WP_041705203.1">
    <property type="nucleotide sequence ID" value="NC_014328.1"/>
</dbReference>
<evidence type="ECO:0000313" key="1">
    <source>
        <dbReference type="EMBL" id="OAA89421.1"/>
    </source>
</evidence>
<dbReference type="EMBL" id="LITS01000001">
    <property type="protein sequence ID" value="OAA89421.1"/>
    <property type="molecule type" value="Genomic_DNA"/>
</dbReference>